<dbReference type="PROSITE" id="PS51186">
    <property type="entry name" value="GNAT"/>
    <property type="match status" value="1"/>
</dbReference>
<dbReference type="Gene3D" id="3.40.630.30">
    <property type="match status" value="1"/>
</dbReference>
<accession>A0A1I0QYW3</accession>
<dbReference type="AlphaFoldDB" id="A0A1I0QYW3"/>
<keyword evidence="2" id="KW-0808">Transferase</keyword>
<dbReference type="STRING" id="1267423.SAMN05216290_2953"/>
<evidence type="ECO:0000313" key="2">
    <source>
        <dbReference type="EMBL" id="SEW33110.1"/>
    </source>
</evidence>
<dbReference type="SUPFAM" id="SSF55729">
    <property type="entry name" value="Acyl-CoA N-acyltransferases (Nat)"/>
    <property type="match status" value="1"/>
</dbReference>
<gene>
    <name evidence="2" type="ORF">SAMN05216290_2953</name>
</gene>
<proteinExistence type="predicted"/>
<keyword evidence="3" id="KW-1185">Reference proteome</keyword>
<dbReference type="GeneID" id="99987637"/>
<dbReference type="EMBL" id="FOIR01000002">
    <property type="protein sequence ID" value="SEW33110.1"/>
    <property type="molecule type" value="Genomic_DNA"/>
</dbReference>
<protein>
    <submittedName>
        <fullName evidence="2">Acetyltransferase (GNAT) domain-containing protein</fullName>
    </submittedName>
</protein>
<evidence type="ECO:0000313" key="3">
    <source>
        <dbReference type="Proteomes" id="UP000199437"/>
    </source>
</evidence>
<dbReference type="InterPro" id="IPR000182">
    <property type="entry name" value="GNAT_dom"/>
</dbReference>
<feature type="domain" description="N-acetyltransferase" evidence="1">
    <location>
        <begin position="1"/>
        <end position="152"/>
    </location>
</feature>
<evidence type="ECO:0000259" key="1">
    <source>
        <dbReference type="PROSITE" id="PS51186"/>
    </source>
</evidence>
<dbReference type="CDD" id="cd04301">
    <property type="entry name" value="NAT_SF"/>
    <property type="match status" value="1"/>
</dbReference>
<sequence>MEIRKATEKDIPAIVELLRLSLGEGLIKKSEEAWRWKHIENPFGESPVLVAEENDQLIGVRAMMQWSFELNGRIYRAVRAVDTATHPEHQGRGVFKKLTLALIDQLTAEGYDFIFNTPNAQSKPGYLKMGWNEIYNVPIRIKPKLLFGKQLAITDYEINEATCLKLNGAEGAYVHWRYKNNPLAKYYQLSFDNGFAFFRIKEGKYFNELRICDIYAKGDFAKPFKKALHYAMNSFKARLASVGHYQGTYRQVLGKAGFLPKMDRGLSLTARSLNTNPEDYFLQKGQIDLDLGTFELF</sequence>
<dbReference type="InterPro" id="IPR016181">
    <property type="entry name" value="Acyl_CoA_acyltransferase"/>
</dbReference>
<organism evidence="2 3">
    <name type="scientific">Roseivirga pacifica</name>
    <dbReference type="NCBI Taxonomy" id="1267423"/>
    <lineage>
        <taxon>Bacteria</taxon>
        <taxon>Pseudomonadati</taxon>
        <taxon>Bacteroidota</taxon>
        <taxon>Cytophagia</taxon>
        <taxon>Cytophagales</taxon>
        <taxon>Roseivirgaceae</taxon>
        <taxon>Roseivirga</taxon>
    </lineage>
</organism>
<dbReference type="Proteomes" id="UP000199437">
    <property type="component" value="Unassembled WGS sequence"/>
</dbReference>
<dbReference type="Pfam" id="PF13527">
    <property type="entry name" value="Acetyltransf_9"/>
    <property type="match status" value="1"/>
</dbReference>
<dbReference type="GO" id="GO:0016747">
    <property type="term" value="F:acyltransferase activity, transferring groups other than amino-acyl groups"/>
    <property type="evidence" value="ECO:0007669"/>
    <property type="project" value="InterPro"/>
</dbReference>
<name>A0A1I0QYW3_9BACT</name>
<reference evidence="3" key="1">
    <citation type="submission" date="2016-10" db="EMBL/GenBank/DDBJ databases">
        <authorList>
            <person name="Varghese N."/>
            <person name="Submissions S."/>
        </authorList>
    </citation>
    <scope>NUCLEOTIDE SEQUENCE [LARGE SCALE GENOMIC DNA]</scope>
    <source>
        <strain evidence="3">CGMCC 1.12402</strain>
    </source>
</reference>
<dbReference type="RefSeq" id="WP_090259331.1">
    <property type="nucleotide sequence ID" value="NZ_FOIR01000002.1"/>
</dbReference>
<dbReference type="OrthoDB" id="5570877at2"/>